<dbReference type="VEuPathDB" id="FungiDB:SeMB42_g00851"/>
<keyword evidence="4" id="KW-1185">Reference proteome</keyword>
<keyword evidence="1" id="KW-0732">Signal</keyword>
<name>A0A507DBV0_9FUNG</name>
<dbReference type="Proteomes" id="UP000320475">
    <property type="component" value="Unassembled WGS sequence"/>
</dbReference>
<organism evidence="2 5">
    <name type="scientific">Synchytrium endobioticum</name>
    <dbReference type="NCBI Taxonomy" id="286115"/>
    <lineage>
        <taxon>Eukaryota</taxon>
        <taxon>Fungi</taxon>
        <taxon>Fungi incertae sedis</taxon>
        <taxon>Chytridiomycota</taxon>
        <taxon>Chytridiomycota incertae sedis</taxon>
        <taxon>Chytridiomycetes</taxon>
        <taxon>Synchytriales</taxon>
        <taxon>Synchytriaceae</taxon>
        <taxon>Synchytrium</taxon>
    </lineage>
</organism>
<evidence type="ECO:0000313" key="5">
    <source>
        <dbReference type="Proteomes" id="UP000320475"/>
    </source>
</evidence>
<evidence type="ECO:0000313" key="3">
    <source>
        <dbReference type="EMBL" id="TPX53370.1"/>
    </source>
</evidence>
<feature type="signal peptide" evidence="1">
    <location>
        <begin position="1"/>
        <end position="23"/>
    </location>
</feature>
<gene>
    <name evidence="2" type="ORF">SeLEV6574_g01816</name>
    <name evidence="3" type="ORF">SeMB42_g00851</name>
</gene>
<evidence type="ECO:0000256" key="1">
    <source>
        <dbReference type="SAM" id="SignalP"/>
    </source>
</evidence>
<proteinExistence type="predicted"/>
<dbReference type="Proteomes" id="UP000317494">
    <property type="component" value="Unassembled WGS sequence"/>
</dbReference>
<reference evidence="4 5" key="1">
    <citation type="journal article" date="2019" name="Sci. Rep.">
        <title>Comparative genomics of chytrid fungi reveal insights into the obligate biotrophic and pathogenic lifestyle of Synchytrium endobioticum.</title>
        <authorList>
            <person name="van de Vossenberg B.T.L.H."/>
            <person name="Warris S."/>
            <person name="Nguyen H.D.T."/>
            <person name="van Gent-Pelzer M.P.E."/>
            <person name="Joly D.L."/>
            <person name="van de Geest H.C."/>
            <person name="Bonants P.J.M."/>
            <person name="Smith D.S."/>
            <person name="Levesque C.A."/>
            <person name="van der Lee T.A.J."/>
        </authorList>
    </citation>
    <scope>NUCLEOTIDE SEQUENCE [LARGE SCALE GENOMIC DNA]</scope>
    <source>
        <strain evidence="2 5">LEV6574</strain>
        <strain evidence="3 4">MB42</strain>
    </source>
</reference>
<feature type="chain" id="PRO_5036363063" evidence="1">
    <location>
        <begin position="24"/>
        <end position="72"/>
    </location>
</feature>
<comment type="caution">
    <text evidence="2">The sequence shown here is derived from an EMBL/GenBank/DDBJ whole genome shotgun (WGS) entry which is preliminary data.</text>
</comment>
<accession>A0A507DBV0</accession>
<evidence type="ECO:0000313" key="4">
    <source>
        <dbReference type="Proteomes" id="UP000317494"/>
    </source>
</evidence>
<protein>
    <submittedName>
        <fullName evidence="2">Uncharacterized protein</fullName>
    </submittedName>
</protein>
<dbReference type="AlphaFoldDB" id="A0A507DBV0"/>
<dbReference type="EMBL" id="QEAM01000044">
    <property type="protein sequence ID" value="TPX48847.1"/>
    <property type="molecule type" value="Genomic_DNA"/>
</dbReference>
<evidence type="ECO:0000313" key="2">
    <source>
        <dbReference type="EMBL" id="TPX48847.1"/>
    </source>
</evidence>
<dbReference type="EMBL" id="QEAN01000018">
    <property type="protein sequence ID" value="TPX53370.1"/>
    <property type="molecule type" value="Genomic_DNA"/>
</dbReference>
<sequence>MKAGMRQILTLLMTVVLLSSVTAEIIKEGKTFANLGDKQGCHSPTAAVTYLCGAANVATANRAACATYNQKG</sequence>